<name>A0ABV5FPY1_9FLAO</name>
<protein>
    <recommendedName>
        <fullName evidence="3">Transposase</fullName>
    </recommendedName>
</protein>
<sequence>MSDFKTSTLLAIALVVFNRKDIILFFDWLHFKLNVTYKQRANERKNDTIKRP</sequence>
<organism evidence="1 2">
    <name type="scientific">Flavobacterium branchiarum</name>
    <dbReference type="NCBI Taxonomy" id="1114870"/>
    <lineage>
        <taxon>Bacteria</taxon>
        <taxon>Pseudomonadati</taxon>
        <taxon>Bacteroidota</taxon>
        <taxon>Flavobacteriia</taxon>
        <taxon>Flavobacteriales</taxon>
        <taxon>Flavobacteriaceae</taxon>
        <taxon>Flavobacterium</taxon>
    </lineage>
</organism>
<reference evidence="1 2" key="1">
    <citation type="submission" date="2024-09" db="EMBL/GenBank/DDBJ databases">
        <authorList>
            <person name="Sun Q."/>
            <person name="Mori K."/>
        </authorList>
    </citation>
    <scope>NUCLEOTIDE SEQUENCE [LARGE SCALE GENOMIC DNA]</scope>
    <source>
        <strain evidence="1 2">CECT 7908</strain>
    </source>
</reference>
<dbReference type="RefSeq" id="WP_290263758.1">
    <property type="nucleotide sequence ID" value="NZ_JAUFQQ010000003.1"/>
</dbReference>
<keyword evidence="2" id="KW-1185">Reference proteome</keyword>
<proteinExistence type="predicted"/>
<comment type="caution">
    <text evidence="1">The sequence shown here is derived from an EMBL/GenBank/DDBJ whole genome shotgun (WGS) entry which is preliminary data.</text>
</comment>
<gene>
    <name evidence="1" type="ORF">ACFFUQ_16350</name>
</gene>
<dbReference type="Proteomes" id="UP001589589">
    <property type="component" value="Unassembled WGS sequence"/>
</dbReference>
<dbReference type="EMBL" id="JBHMEX010000054">
    <property type="protein sequence ID" value="MFB9065593.1"/>
    <property type="molecule type" value="Genomic_DNA"/>
</dbReference>
<evidence type="ECO:0008006" key="3">
    <source>
        <dbReference type="Google" id="ProtNLM"/>
    </source>
</evidence>
<accession>A0ABV5FPY1</accession>
<evidence type="ECO:0000313" key="2">
    <source>
        <dbReference type="Proteomes" id="UP001589589"/>
    </source>
</evidence>
<evidence type="ECO:0000313" key="1">
    <source>
        <dbReference type="EMBL" id="MFB9065593.1"/>
    </source>
</evidence>